<feature type="region of interest" description="Disordered" evidence="1">
    <location>
        <begin position="241"/>
        <end position="460"/>
    </location>
</feature>
<feature type="non-terminal residue" evidence="2">
    <location>
        <position position="501"/>
    </location>
</feature>
<gene>
    <name evidence="2" type="ORF">OVN521_LOCUS34581</name>
</gene>
<proteinExistence type="predicted"/>
<evidence type="ECO:0000256" key="1">
    <source>
        <dbReference type="SAM" id="MobiDB-lite"/>
    </source>
</evidence>
<reference evidence="2" key="1">
    <citation type="submission" date="2021-02" db="EMBL/GenBank/DDBJ databases">
        <authorList>
            <person name="Nowell W R."/>
        </authorList>
    </citation>
    <scope>NUCLEOTIDE SEQUENCE</scope>
</reference>
<evidence type="ECO:0000313" key="2">
    <source>
        <dbReference type="EMBL" id="CAF4395846.1"/>
    </source>
</evidence>
<keyword evidence="3" id="KW-1185">Reference proteome</keyword>
<evidence type="ECO:0000313" key="3">
    <source>
        <dbReference type="Proteomes" id="UP000663866"/>
    </source>
</evidence>
<feature type="compositionally biased region" description="Polar residues" evidence="1">
    <location>
        <begin position="402"/>
        <end position="460"/>
    </location>
</feature>
<organism evidence="2 3">
    <name type="scientific">Rotaria magnacalcarata</name>
    <dbReference type="NCBI Taxonomy" id="392030"/>
    <lineage>
        <taxon>Eukaryota</taxon>
        <taxon>Metazoa</taxon>
        <taxon>Spiralia</taxon>
        <taxon>Gnathifera</taxon>
        <taxon>Rotifera</taxon>
        <taxon>Eurotatoria</taxon>
        <taxon>Bdelloidea</taxon>
        <taxon>Philodinida</taxon>
        <taxon>Philodinidae</taxon>
        <taxon>Rotaria</taxon>
    </lineage>
</organism>
<dbReference type="AlphaFoldDB" id="A0A820NY64"/>
<feature type="compositionally biased region" description="Polar residues" evidence="1">
    <location>
        <begin position="241"/>
        <end position="262"/>
    </location>
</feature>
<name>A0A820NY64_9BILA</name>
<accession>A0A820NY64</accession>
<sequence length="501" mass="53873">MGSSQANYCSNNAVGPDESVPLIQVNSVGPSVGNQYNNNGSENINLLSGDLQDSDLLQQWENQAASTGQPTGHIPNSTVPTSQYGNGLFDNFYSSDNVFKENSVITNRVVRSSGQLFGLNSVNNNKVGKSIYYSAVSHSAAASINNIAYCNATLNSGSHYTNMGQSEGNGRPIASTVPLTNNTYRTQLNNSVGDVQYNNNGHINNHSEFYGANNNFPLRNDYRSNERPFYNPFALNNNSTNASGAGYSNQSEFQDSDGNQFENPFAQATPPQGTFNFKFSPPPQGGFNTNSQPPPHGGFNANCQPPPQGGFNTNSQPPPQGGFNANRQPPPQGGVNANCQPPFSQPPPQGGYNTNIPSHQPPPQGGINNNYPPPPPQGGYNHNQQPPPQGGPNSNCPFPPQGGSNFNYSCPPQGNSNTNFNFQPPQGGLNTNQQPPLQGGYNQNHLPPSGGYNINQQLPLQGNYNNYQPPPQTSIPRKFKSKLSTEFTERWSATISVVCKI</sequence>
<dbReference type="Proteomes" id="UP000663866">
    <property type="component" value="Unassembled WGS sequence"/>
</dbReference>
<dbReference type="EMBL" id="CAJOBG010040232">
    <property type="protein sequence ID" value="CAF4395846.1"/>
    <property type="molecule type" value="Genomic_DNA"/>
</dbReference>
<feature type="non-terminal residue" evidence="2">
    <location>
        <position position="1"/>
    </location>
</feature>
<protein>
    <submittedName>
        <fullName evidence="2">Uncharacterized protein</fullName>
    </submittedName>
</protein>
<comment type="caution">
    <text evidence="2">The sequence shown here is derived from an EMBL/GenBank/DDBJ whole genome shotgun (WGS) entry which is preliminary data.</text>
</comment>